<reference evidence="4" key="1">
    <citation type="submission" date="2025-08" db="UniProtKB">
        <authorList>
            <consortium name="Ensembl"/>
        </authorList>
    </citation>
    <scope>IDENTIFICATION</scope>
</reference>
<accession>A0A8D2PX32</accession>
<dbReference type="InterPro" id="IPR020901">
    <property type="entry name" value="Prtase_inh_Kunz-CS"/>
</dbReference>
<evidence type="ECO:0000259" key="3">
    <source>
        <dbReference type="PROSITE" id="PS50279"/>
    </source>
</evidence>
<dbReference type="InterPro" id="IPR036880">
    <property type="entry name" value="Kunitz_BPTI_sf"/>
</dbReference>
<evidence type="ECO:0000313" key="5">
    <source>
        <dbReference type="Proteomes" id="UP000694401"/>
    </source>
</evidence>
<evidence type="ECO:0000313" key="4">
    <source>
        <dbReference type="Ensembl" id="ENSZLMP00000018872.1"/>
    </source>
</evidence>
<dbReference type="GO" id="GO:0005615">
    <property type="term" value="C:extracellular space"/>
    <property type="evidence" value="ECO:0007669"/>
    <property type="project" value="TreeGrafter"/>
</dbReference>
<dbReference type="PANTHER" id="PTHR10083:SF375">
    <property type="entry name" value="BPTI_KUNITZ INHIBITOR DOMAIN-CONTAINING PROTEIN"/>
    <property type="match status" value="1"/>
</dbReference>
<keyword evidence="1" id="KW-1015">Disulfide bond</keyword>
<organism evidence="4 5">
    <name type="scientific">Zosterops lateralis melanops</name>
    <dbReference type="NCBI Taxonomy" id="1220523"/>
    <lineage>
        <taxon>Eukaryota</taxon>
        <taxon>Metazoa</taxon>
        <taxon>Chordata</taxon>
        <taxon>Craniata</taxon>
        <taxon>Vertebrata</taxon>
        <taxon>Euteleostomi</taxon>
        <taxon>Archelosauria</taxon>
        <taxon>Archosauria</taxon>
        <taxon>Dinosauria</taxon>
        <taxon>Saurischia</taxon>
        <taxon>Theropoda</taxon>
        <taxon>Coelurosauria</taxon>
        <taxon>Aves</taxon>
        <taxon>Neognathae</taxon>
        <taxon>Neoaves</taxon>
        <taxon>Telluraves</taxon>
        <taxon>Australaves</taxon>
        <taxon>Passeriformes</taxon>
        <taxon>Sylvioidea</taxon>
        <taxon>Zosteropidae</taxon>
        <taxon>Zosterops</taxon>
    </lineage>
</organism>
<name>A0A8D2PX32_ZOSLA</name>
<dbReference type="SUPFAM" id="SSF57362">
    <property type="entry name" value="BPTI-like"/>
    <property type="match status" value="1"/>
</dbReference>
<dbReference type="InterPro" id="IPR002223">
    <property type="entry name" value="Kunitz_BPTI"/>
</dbReference>
<dbReference type="AlphaFoldDB" id="A0A8D2PX32"/>
<proteinExistence type="predicted"/>
<keyword evidence="2" id="KW-0732">Signal</keyword>
<dbReference type="PROSITE" id="PS50279">
    <property type="entry name" value="BPTI_KUNITZ_2"/>
    <property type="match status" value="1"/>
</dbReference>
<dbReference type="Pfam" id="PF00014">
    <property type="entry name" value="Kunitz_BPTI"/>
    <property type="match status" value="1"/>
</dbReference>
<dbReference type="FunFam" id="4.10.410.10:FF:000020">
    <property type="entry name" value="Collagen, type VI, alpha 3"/>
    <property type="match status" value="1"/>
</dbReference>
<feature type="signal peptide" evidence="2">
    <location>
        <begin position="1"/>
        <end position="18"/>
    </location>
</feature>
<evidence type="ECO:0000256" key="1">
    <source>
        <dbReference type="ARBA" id="ARBA00023157"/>
    </source>
</evidence>
<dbReference type="SMART" id="SM00131">
    <property type="entry name" value="KU"/>
    <property type="match status" value="1"/>
</dbReference>
<dbReference type="PANTHER" id="PTHR10083">
    <property type="entry name" value="KUNITZ-TYPE PROTEASE INHIBITOR-RELATED"/>
    <property type="match status" value="1"/>
</dbReference>
<sequence>KALLCLFIMLSLSENYDSILSNHSNQPASEPDFQTQVIPLCTNCMLRYLNSMEFGQLTFMNALSDPRCLEPMKPGDCWNYVARWFYDKNGNSCGQFWYGGCNGSNNRFETEKECQETYREMPFPFKFTVT</sequence>
<feature type="domain" description="BPTI/Kunitz inhibitor" evidence="3">
    <location>
        <begin position="68"/>
        <end position="118"/>
    </location>
</feature>
<dbReference type="PROSITE" id="PS00280">
    <property type="entry name" value="BPTI_KUNITZ_1"/>
    <property type="match status" value="1"/>
</dbReference>
<dbReference type="Proteomes" id="UP000694401">
    <property type="component" value="Unassembled WGS sequence"/>
</dbReference>
<evidence type="ECO:0000256" key="2">
    <source>
        <dbReference type="SAM" id="SignalP"/>
    </source>
</evidence>
<protein>
    <recommendedName>
        <fullName evidence="3">BPTI/Kunitz inhibitor domain-containing protein</fullName>
    </recommendedName>
</protein>
<feature type="chain" id="PRO_5034813946" description="BPTI/Kunitz inhibitor domain-containing protein" evidence="2">
    <location>
        <begin position="19"/>
        <end position="130"/>
    </location>
</feature>
<keyword evidence="5" id="KW-1185">Reference proteome</keyword>
<dbReference type="InterPro" id="IPR050098">
    <property type="entry name" value="TFPI/VKTCI-like"/>
</dbReference>
<dbReference type="Ensembl" id="ENSZLMT00000019387.1">
    <property type="protein sequence ID" value="ENSZLMP00000018872.1"/>
    <property type="gene ID" value="ENSZLMG00000013061.1"/>
</dbReference>
<dbReference type="PRINTS" id="PR00759">
    <property type="entry name" value="BASICPTASE"/>
</dbReference>
<reference evidence="4" key="2">
    <citation type="submission" date="2025-09" db="UniProtKB">
        <authorList>
            <consortium name="Ensembl"/>
        </authorList>
    </citation>
    <scope>IDENTIFICATION</scope>
</reference>
<dbReference type="Gene3D" id="4.10.410.10">
    <property type="entry name" value="Pancreatic trypsin inhibitor Kunitz domain"/>
    <property type="match status" value="1"/>
</dbReference>
<dbReference type="GO" id="GO:0004867">
    <property type="term" value="F:serine-type endopeptidase inhibitor activity"/>
    <property type="evidence" value="ECO:0007669"/>
    <property type="project" value="InterPro"/>
</dbReference>